<feature type="compositionally biased region" description="Low complexity" evidence="2">
    <location>
        <begin position="267"/>
        <end position="301"/>
    </location>
</feature>
<sequence>MKKTKIYRASMAAGLAIFLAAGFDLSPASAETQSQLNAKLGSIKEKQINNQSDLKASKQKLSQNKNKQNDVLTEIVQSENKINSMNSQISKKRADVGQNQATVAQLKTQVGIIEKRIDQRGKLLDRRIRSIYINGGAVSYIEVLLGSNSFGNFLDRLLAVKTITDHDAGIIAAQQKDQAARQVKQNVIQKKLEQTKQDLASLNTLNQGLIQEKSKQTGLLSQLKKQASDINDTVMNKNEEAGILQAQAAVINRQISNLKKEEEARKAAAAQTKSVSSGGSAGSGTVQTSGSSNGGSTDSGTAQALQSPNPVHGNFIKPAAGVISSGFGYRSFDHEFHPGIDIANSTGTPVYAAADGIVFRAYQSSSYGNCVMISHFIGGRTYTTVYAHLSSYNVSDGQTVSQGQLIGLMGATGEAFGSHLHFELYIGPWTPPPHNGAVDPMQYISQ</sequence>
<feature type="region of interest" description="Disordered" evidence="2">
    <location>
        <begin position="266"/>
        <end position="310"/>
    </location>
</feature>
<evidence type="ECO:0000256" key="2">
    <source>
        <dbReference type="SAM" id="MobiDB-lite"/>
    </source>
</evidence>
<dbReference type="EMBL" id="SRJD01000020">
    <property type="protein sequence ID" value="TGA96724.1"/>
    <property type="molecule type" value="Genomic_DNA"/>
</dbReference>
<feature type="domain" description="M23ase beta-sheet core" evidence="4">
    <location>
        <begin position="336"/>
        <end position="426"/>
    </location>
</feature>
<dbReference type="OrthoDB" id="9805070at2"/>
<dbReference type="PANTHER" id="PTHR21666">
    <property type="entry name" value="PEPTIDASE-RELATED"/>
    <property type="match status" value="1"/>
</dbReference>
<feature type="signal peptide" evidence="3">
    <location>
        <begin position="1"/>
        <end position="30"/>
    </location>
</feature>
<dbReference type="Pfam" id="PF01551">
    <property type="entry name" value="Peptidase_M23"/>
    <property type="match status" value="1"/>
</dbReference>
<accession>A0A4Z0GL08</accession>
<proteinExistence type="predicted"/>
<keyword evidence="1 3" id="KW-0732">Signal</keyword>
<evidence type="ECO:0000313" key="6">
    <source>
        <dbReference type="EMBL" id="TGA96724.1"/>
    </source>
</evidence>
<reference evidence="6 7" key="1">
    <citation type="journal article" date="2015" name="Int. J. Syst. Evol. Microbiol.">
        <title>Sporolactobacillus shoreae sp. nov. and Sporolactobacillus spathodeae sp. nov., two spore-forming lactic acid bacteria isolated from tree barks in Thailand.</title>
        <authorList>
            <person name="Thamacharoensuk T."/>
            <person name="Kitahara M."/>
            <person name="Ohkuma M."/>
            <person name="Thongchul N."/>
            <person name="Tanasupawat S."/>
        </authorList>
    </citation>
    <scope>NUCLEOTIDE SEQUENCE [LARGE SCALE GENOMIC DNA]</scope>
    <source>
        <strain evidence="6 7">BK92</strain>
    </source>
</reference>
<evidence type="ECO:0000256" key="3">
    <source>
        <dbReference type="SAM" id="SignalP"/>
    </source>
</evidence>
<evidence type="ECO:0000259" key="4">
    <source>
        <dbReference type="Pfam" id="PF01551"/>
    </source>
</evidence>
<dbReference type="InterPro" id="IPR011055">
    <property type="entry name" value="Dup_hybrid_motif"/>
</dbReference>
<dbReference type="InterPro" id="IPR050570">
    <property type="entry name" value="Cell_wall_metabolism_enzyme"/>
</dbReference>
<comment type="caution">
    <text evidence="6">The sequence shown here is derived from an EMBL/GenBank/DDBJ whole genome shotgun (WGS) entry which is preliminary data.</text>
</comment>
<dbReference type="RefSeq" id="WP_135349492.1">
    <property type="nucleotide sequence ID" value="NZ_SRJD01000020.1"/>
</dbReference>
<dbReference type="GO" id="GO:0004222">
    <property type="term" value="F:metalloendopeptidase activity"/>
    <property type="evidence" value="ECO:0007669"/>
    <property type="project" value="TreeGrafter"/>
</dbReference>
<dbReference type="PANTHER" id="PTHR21666:SF270">
    <property type="entry name" value="MUREIN HYDROLASE ACTIVATOR ENVC"/>
    <property type="match status" value="1"/>
</dbReference>
<dbReference type="InterPro" id="IPR057309">
    <property type="entry name" value="PcsB_CC"/>
</dbReference>
<gene>
    <name evidence="6" type="ORF">E4665_14405</name>
</gene>
<evidence type="ECO:0000259" key="5">
    <source>
        <dbReference type="Pfam" id="PF24568"/>
    </source>
</evidence>
<dbReference type="Gene3D" id="2.70.70.10">
    <property type="entry name" value="Glucose Permease (Domain IIA)"/>
    <property type="match status" value="1"/>
</dbReference>
<feature type="domain" description="Peptidoglycan hydrolase PcsB coiled-coil" evidence="5">
    <location>
        <begin position="113"/>
        <end position="180"/>
    </location>
</feature>
<keyword evidence="7" id="KW-1185">Reference proteome</keyword>
<feature type="chain" id="PRO_5021430207" evidence="3">
    <location>
        <begin position="31"/>
        <end position="446"/>
    </location>
</feature>
<dbReference type="CDD" id="cd12797">
    <property type="entry name" value="M23_peptidase"/>
    <property type="match status" value="1"/>
</dbReference>
<evidence type="ECO:0000313" key="7">
    <source>
        <dbReference type="Proteomes" id="UP000298347"/>
    </source>
</evidence>
<dbReference type="SUPFAM" id="SSF51261">
    <property type="entry name" value="Duplicated hybrid motif"/>
    <property type="match status" value="1"/>
</dbReference>
<organism evidence="6 7">
    <name type="scientific">Sporolactobacillus shoreae</name>
    <dbReference type="NCBI Taxonomy" id="1465501"/>
    <lineage>
        <taxon>Bacteria</taxon>
        <taxon>Bacillati</taxon>
        <taxon>Bacillota</taxon>
        <taxon>Bacilli</taxon>
        <taxon>Bacillales</taxon>
        <taxon>Sporolactobacillaceae</taxon>
        <taxon>Sporolactobacillus</taxon>
    </lineage>
</organism>
<protein>
    <submittedName>
        <fullName evidence="6">Peptidase M23</fullName>
    </submittedName>
</protein>
<dbReference type="Pfam" id="PF24568">
    <property type="entry name" value="CC_PcsB"/>
    <property type="match status" value="1"/>
</dbReference>
<dbReference type="Proteomes" id="UP000298347">
    <property type="component" value="Unassembled WGS sequence"/>
</dbReference>
<evidence type="ECO:0000256" key="1">
    <source>
        <dbReference type="ARBA" id="ARBA00022729"/>
    </source>
</evidence>
<dbReference type="InterPro" id="IPR016047">
    <property type="entry name" value="M23ase_b-sheet_dom"/>
</dbReference>
<dbReference type="AlphaFoldDB" id="A0A4Z0GL08"/>
<dbReference type="Gene3D" id="6.10.250.3150">
    <property type="match status" value="1"/>
</dbReference>
<name>A0A4Z0GL08_9BACL</name>